<gene>
    <name evidence="2" type="ORF">TKK_001983</name>
</gene>
<evidence type="ECO:0000256" key="1">
    <source>
        <dbReference type="SAM" id="MobiDB-lite"/>
    </source>
</evidence>
<dbReference type="Gene3D" id="3.40.50.880">
    <property type="match status" value="1"/>
</dbReference>
<reference evidence="2 3" key="1">
    <citation type="journal article" date="2024" name="bioRxiv">
        <title>A reference genome for Trichogramma kaykai: A tiny desert-dwelling parasitoid wasp with competing sex-ratio distorters.</title>
        <authorList>
            <person name="Culotta J."/>
            <person name="Lindsey A.R."/>
        </authorList>
    </citation>
    <scope>NUCLEOTIDE SEQUENCE [LARGE SCALE GENOMIC DNA]</scope>
    <source>
        <strain evidence="2 3">KSX58</strain>
    </source>
</reference>
<dbReference type="PANTHER" id="PTHR10224">
    <property type="entry name" value="ES1 PROTEIN HOMOLOG, MITOCHONDRIAL"/>
    <property type="match status" value="1"/>
</dbReference>
<dbReference type="AlphaFoldDB" id="A0ABD2XJK8"/>
<evidence type="ECO:0008006" key="4">
    <source>
        <dbReference type="Google" id="ProtNLM"/>
    </source>
</evidence>
<feature type="region of interest" description="Disordered" evidence="1">
    <location>
        <begin position="349"/>
        <end position="372"/>
    </location>
</feature>
<evidence type="ECO:0000313" key="3">
    <source>
        <dbReference type="Proteomes" id="UP001627154"/>
    </source>
</evidence>
<feature type="compositionally biased region" description="Polar residues" evidence="1">
    <location>
        <begin position="359"/>
        <end position="372"/>
    </location>
</feature>
<dbReference type="SUPFAM" id="SSF52317">
    <property type="entry name" value="Class I glutamine amidotransferase-like"/>
    <property type="match status" value="1"/>
</dbReference>
<dbReference type="PANTHER" id="PTHR10224:SF12">
    <property type="entry name" value="GLYOXALASE ELBB"/>
    <property type="match status" value="1"/>
</dbReference>
<comment type="caution">
    <text evidence="2">The sequence shown here is derived from an EMBL/GenBank/DDBJ whole genome shotgun (WGS) entry which is preliminary data.</text>
</comment>
<dbReference type="EMBL" id="JBJJXI010000020">
    <property type="protein sequence ID" value="KAL3405608.1"/>
    <property type="molecule type" value="Genomic_DNA"/>
</dbReference>
<feature type="region of interest" description="Disordered" evidence="1">
    <location>
        <begin position="34"/>
        <end position="85"/>
    </location>
</feature>
<accession>A0ABD2XJK8</accession>
<sequence>MSPRFSSLRFLTAGVSKLAATRKPASNLLLLHTSATCKGPGGKKPANKKSAGKEPANKKPAGKEPANKKPADKEPANKKPAGKELVCIKPAKKKANIFAKPKGPFATDARKVAVVVSGCGDIDGSSILETTSLAVHLHRCGLAAELFGPDEETARFFDFRTRESYKNDETLWHKKNRIKVTRNTLSMAARLLVNHEVWPLEDLDYRRFKALVIPGGAGVGFILSNFLDAANTGIVNPNLKYKIEDFSKSKKPIGTISYAGILVAQVIPGVRLTIGRSDGDAGLPRDLIGLATAFGAEHVDKRADETCEDVERNVYSTPGLTVRTDPRPAIFDGIGKLVDAISRRIKERDGELEEAAPNPQASGSNQLQIKYK</sequence>
<proteinExistence type="predicted"/>
<feature type="compositionally biased region" description="Basic and acidic residues" evidence="1">
    <location>
        <begin position="51"/>
        <end position="77"/>
    </location>
</feature>
<protein>
    <recommendedName>
        <fullName evidence="4">DJ-1/PfpI domain-containing protein</fullName>
    </recommendedName>
</protein>
<name>A0ABD2XJK8_9HYME</name>
<organism evidence="2 3">
    <name type="scientific">Trichogramma kaykai</name>
    <dbReference type="NCBI Taxonomy" id="54128"/>
    <lineage>
        <taxon>Eukaryota</taxon>
        <taxon>Metazoa</taxon>
        <taxon>Ecdysozoa</taxon>
        <taxon>Arthropoda</taxon>
        <taxon>Hexapoda</taxon>
        <taxon>Insecta</taxon>
        <taxon>Pterygota</taxon>
        <taxon>Neoptera</taxon>
        <taxon>Endopterygota</taxon>
        <taxon>Hymenoptera</taxon>
        <taxon>Apocrita</taxon>
        <taxon>Proctotrupomorpha</taxon>
        <taxon>Chalcidoidea</taxon>
        <taxon>Trichogrammatidae</taxon>
        <taxon>Trichogramma</taxon>
    </lineage>
</organism>
<evidence type="ECO:0000313" key="2">
    <source>
        <dbReference type="EMBL" id="KAL3405608.1"/>
    </source>
</evidence>
<dbReference type="InterPro" id="IPR029062">
    <property type="entry name" value="Class_I_gatase-like"/>
</dbReference>
<keyword evidence="3" id="KW-1185">Reference proteome</keyword>
<dbReference type="Proteomes" id="UP001627154">
    <property type="component" value="Unassembled WGS sequence"/>
</dbReference>